<evidence type="ECO:0000256" key="2">
    <source>
        <dbReference type="ARBA" id="ARBA00023125"/>
    </source>
</evidence>
<dbReference type="InterPro" id="IPR001761">
    <property type="entry name" value="Peripla_BP/Lac1_sug-bd_dom"/>
</dbReference>
<sequence length="343" mass="38049">MKLGQATIKDIAKELNVSPSTVSRALKDYPGISDETKKKVKELAEQLNYRPNAVALSLRKSKSFTIGVIIPEIVHFFFSTVISGIEEVAFANGYNVILCQTNEKLSREHSSIETMLSNQIDGVLVSFSRETTDFGHFEKLLGLNFPIVFFDRLPDLENITTVTVNDYQGAFDAVIHLIQQGYKRIIHLSGPQNLAIGKMRKDGYLDALKSAGIKVNPEWIIECPTGTEKESFDITTKLFQNGENKPDAIFAHHDIVAAGAMMALKSLKYKIPEDVGVVGFSNWQFSSMIDPPLSTVSQPGFKIGEEATKLLLEMINRKKGQIGEAINVVLETELLVRKSSVKI</sequence>
<dbReference type="STRING" id="758820.SAMN00777080_4246"/>
<dbReference type="SUPFAM" id="SSF47413">
    <property type="entry name" value="lambda repressor-like DNA-binding domains"/>
    <property type="match status" value="1"/>
</dbReference>
<dbReference type="InterPro" id="IPR010982">
    <property type="entry name" value="Lambda_DNA-bd_dom_sf"/>
</dbReference>
<dbReference type="CDD" id="cd01392">
    <property type="entry name" value="HTH_LacI"/>
    <property type="match status" value="1"/>
</dbReference>
<name>A0A1W2H9M6_9BACT</name>
<dbReference type="EMBL" id="LT838813">
    <property type="protein sequence ID" value="SMD45589.1"/>
    <property type="molecule type" value="Genomic_DNA"/>
</dbReference>
<dbReference type="OrthoDB" id="867148at2"/>
<dbReference type="Gene3D" id="3.40.50.2300">
    <property type="match status" value="2"/>
</dbReference>
<dbReference type="SMART" id="SM00354">
    <property type="entry name" value="HTH_LACI"/>
    <property type="match status" value="1"/>
</dbReference>
<organism evidence="5 6">
    <name type="scientific">Aquiflexum balticum DSM 16537</name>
    <dbReference type="NCBI Taxonomy" id="758820"/>
    <lineage>
        <taxon>Bacteria</taxon>
        <taxon>Pseudomonadati</taxon>
        <taxon>Bacteroidota</taxon>
        <taxon>Cytophagia</taxon>
        <taxon>Cytophagales</taxon>
        <taxon>Cyclobacteriaceae</taxon>
        <taxon>Aquiflexum</taxon>
    </lineage>
</organism>
<evidence type="ECO:0000259" key="4">
    <source>
        <dbReference type="PROSITE" id="PS50932"/>
    </source>
</evidence>
<dbReference type="Gene3D" id="1.10.260.40">
    <property type="entry name" value="lambda repressor-like DNA-binding domains"/>
    <property type="match status" value="1"/>
</dbReference>
<dbReference type="Proteomes" id="UP000192333">
    <property type="component" value="Chromosome I"/>
</dbReference>
<dbReference type="SUPFAM" id="SSF53822">
    <property type="entry name" value="Periplasmic binding protein-like I"/>
    <property type="match status" value="1"/>
</dbReference>
<dbReference type="InterPro" id="IPR000843">
    <property type="entry name" value="HTH_LacI"/>
</dbReference>
<proteinExistence type="predicted"/>
<accession>A0A1W2H9M6</accession>
<evidence type="ECO:0000313" key="6">
    <source>
        <dbReference type="Proteomes" id="UP000192333"/>
    </source>
</evidence>
<evidence type="ECO:0000256" key="1">
    <source>
        <dbReference type="ARBA" id="ARBA00023015"/>
    </source>
</evidence>
<dbReference type="GO" id="GO:0000976">
    <property type="term" value="F:transcription cis-regulatory region binding"/>
    <property type="evidence" value="ECO:0007669"/>
    <property type="project" value="TreeGrafter"/>
</dbReference>
<dbReference type="InterPro" id="IPR028082">
    <property type="entry name" value="Peripla_BP_I"/>
</dbReference>
<keyword evidence="3" id="KW-0804">Transcription</keyword>
<feature type="domain" description="HTH lacI-type" evidence="4">
    <location>
        <begin position="6"/>
        <end position="60"/>
    </location>
</feature>
<dbReference type="PROSITE" id="PS50932">
    <property type="entry name" value="HTH_LACI_2"/>
    <property type="match status" value="1"/>
</dbReference>
<reference evidence="6" key="1">
    <citation type="submission" date="2017-04" db="EMBL/GenBank/DDBJ databases">
        <authorList>
            <person name="Varghese N."/>
            <person name="Submissions S."/>
        </authorList>
    </citation>
    <scope>NUCLEOTIDE SEQUENCE [LARGE SCALE GENOMIC DNA]</scope>
    <source>
        <strain evidence="6">DSM 16537</strain>
    </source>
</reference>
<protein>
    <submittedName>
        <fullName evidence="5">Transcriptional regulator, LacI family</fullName>
    </submittedName>
</protein>
<dbReference type="RefSeq" id="WP_084122478.1">
    <property type="nucleotide sequence ID" value="NZ_LT838813.1"/>
</dbReference>
<dbReference type="PANTHER" id="PTHR30146">
    <property type="entry name" value="LACI-RELATED TRANSCRIPTIONAL REPRESSOR"/>
    <property type="match status" value="1"/>
</dbReference>
<keyword evidence="6" id="KW-1185">Reference proteome</keyword>
<evidence type="ECO:0000256" key="3">
    <source>
        <dbReference type="ARBA" id="ARBA00023163"/>
    </source>
</evidence>
<dbReference type="CDD" id="cd06267">
    <property type="entry name" value="PBP1_LacI_sugar_binding-like"/>
    <property type="match status" value="1"/>
</dbReference>
<dbReference type="Pfam" id="PF00356">
    <property type="entry name" value="LacI"/>
    <property type="match status" value="1"/>
</dbReference>
<dbReference type="PANTHER" id="PTHR30146:SF109">
    <property type="entry name" value="HTH-TYPE TRANSCRIPTIONAL REGULATOR GALS"/>
    <property type="match status" value="1"/>
</dbReference>
<evidence type="ECO:0000313" key="5">
    <source>
        <dbReference type="EMBL" id="SMD45589.1"/>
    </source>
</evidence>
<keyword evidence="2" id="KW-0238">DNA-binding</keyword>
<gene>
    <name evidence="5" type="ORF">SAMN00777080_4246</name>
</gene>
<dbReference type="AlphaFoldDB" id="A0A1W2H9M6"/>
<keyword evidence="1" id="KW-0805">Transcription regulation</keyword>
<dbReference type="Pfam" id="PF00532">
    <property type="entry name" value="Peripla_BP_1"/>
    <property type="match status" value="1"/>
</dbReference>
<dbReference type="GO" id="GO:0003700">
    <property type="term" value="F:DNA-binding transcription factor activity"/>
    <property type="evidence" value="ECO:0007669"/>
    <property type="project" value="TreeGrafter"/>
</dbReference>